<dbReference type="Proteomes" id="UP000008895">
    <property type="component" value="Chromosome"/>
</dbReference>
<organism evidence="1 2">
    <name type="scientific">Capnocytophaga canimorsus (strain 5)</name>
    <dbReference type="NCBI Taxonomy" id="860228"/>
    <lineage>
        <taxon>Bacteria</taxon>
        <taxon>Pseudomonadati</taxon>
        <taxon>Bacteroidota</taxon>
        <taxon>Flavobacteriia</taxon>
        <taxon>Flavobacteriales</taxon>
        <taxon>Flavobacteriaceae</taxon>
        <taxon>Capnocytophaga</taxon>
    </lineage>
</organism>
<gene>
    <name evidence="1" type="ordered locus">Ccan_03890</name>
</gene>
<dbReference type="AlphaFoldDB" id="F9YRN2"/>
<accession>F9YRN2</accession>
<dbReference type="STRING" id="860228.Ccan_03890"/>
<dbReference type="KEGG" id="ccm:Ccan_03890"/>
<dbReference type="HOGENOM" id="CLU_3115832_0_0_10"/>
<dbReference type="EMBL" id="CP002113">
    <property type="protein sequence ID" value="AEK22511.1"/>
    <property type="molecule type" value="Genomic_DNA"/>
</dbReference>
<proteinExistence type="predicted"/>
<reference evidence="1 2" key="1">
    <citation type="journal article" date="2011" name="J. Bacteriol.">
        <title>Complete genome sequence of the dog commensal and human pathogen Capnocytophaga canimorsus strain 5.</title>
        <authorList>
            <person name="Manfredi P."/>
            <person name="Pagni M."/>
            <person name="Cornelis G.R."/>
        </authorList>
    </citation>
    <scope>NUCLEOTIDE SEQUENCE [LARGE SCALE GENOMIC DNA]</scope>
    <source>
        <strain evidence="2">5</strain>
    </source>
</reference>
<name>F9YRN2_CAPCC</name>
<protein>
    <submittedName>
        <fullName evidence="1">Uncharacterized protein</fullName>
    </submittedName>
</protein>
<evidence type="ECO:0000313" key="1">
    <source>
        <dbReference type="EMBL" id="AEK22511.1"/>
    </source>
</evidence>
<keyword evidence="2" id="KW-1185">Reference proteome</keyword>
<evidence type="ECO:0000313" key="2">
    <source>
        <dbReference type="Proteomes" id="UP000008895"/>
    </source>
</evidence>
<sequence>MSLSFIKKLKKLKSYSPKNKTNLVRANCYRLFLQNTPIFQQVRKIRLYLA</sequence>